<evidence type="ECO:0008006" key="5">
    <source>
        <dbReference type="Google" id="ProtNLM"/>
    </source>
</evidence>
<keyword evidence="2" id="KW-0812">Transmembrane</keyword>
<evidence type="ECO:0000313" key="3">
    <source>
        <dbReference type="EMBL" id="SNX74266.1"/>
    </source>
</evidence>
<evidence type="ECO:0000256" key="1">
    <source>
        <dbReference type="SAM" id="MobiDB-lite"/>
    </source>
</evidence>
<proteinExistence type="predicted"/>
<gene>
    <name evidence="3" type="ORF">SAMN05878503_1216</name>
</gene>
<keyword evidence="2" id="KW-1133">Transmembrane helix</keyword>
<dbReference type="InterPro" id="IPR051533">
    <property type="entry name" value="WaaL-like"/>
</dbReference>
<feature type="transmembrane region" description="Helical" evidence="2">
    <location>
        <begin position="220"/>
        <end position="241"/>
    </location>
</feature>
<dbReference type="RefSeq" id="WP_097031614.1">
    <property type="nucleotide sequence ID" value="NZ_OAOQ01000021.1"/>
</dbReference>
<feature type="transmembrane region" description="Helical" evidence="2">
    <location>
        <begin position="388"/>
        <end position="407"/>
    </location>
</feature>
<protein>
    <recommendedName>
        <fullName evidence="5">O-antigen ligase-like membrane protein</fullName>
    </recommendedName>
</protein>
<feature type="transmembrane region" description="Helical" evidence="2">
    <location>
        <begin position="133"/>
        <end position="156"/>
    </location>
</feature>
<keyword evidence="2" id="KW-0472">Membrane</keyword>
<name>A0A285D4L8_9RHOB</name>
<keyword evidence="4" id="KW-1185">Reference proteome</keyword>
<organism evidence="3 4">
    <name type="scientific">Cereibacter ovatus</name>
    <dbReference type="NCBI Taxonomy" id="439529"/>
    <lineage>
        <taxon>Bacteria</taxon>
        <taxon>Pseudomonadati</taxon>
        <taxon>Pseudomonadota</taxon>
        <taxon>Alphaproteobacteria</taxon>
        <taxon>Rhodobacterales</taxon>
        <taxon>Paracoccaceae</taxon>
        <taxon>Cereibacter</taxon>
    </lineage>
</organism>
<dbReference type="AlphaFoldDB" id="A0A285D4L8"/>
<feature type="compositionally biased region" description="Low complexity" evidence="1">
    <location>
        <begin position="463"/>
        <end position="485"/>
    </location>
</feature>
<evidence type="ECO:0000313" key="4">
    <source>
        <dbReference type="Proteomes" id="UP000219467"/>
    </source>
</evidence>
<evidence type="ECO:0000256" key="2">
    <source>
        <dbReference type="SAM" id="Phobius"/>
    </source>
</evidence>
<sequence>MLMPEIALFSWPLVVLILFRTLSPAAAVATAIIAGYLLLPGEPSINAPLLPTIDKDSMPAITAMAMALIFAGTAGHASRASRARSGPTATILPGWLPRTPVSHLLLAMLFIGSILTVLTNGDRLVYGDTTLPAIQLYSGFSAILTSLVMLLPFLLARKFLADDDGHRTLLRILCLAGLLYSVLVLYEIHMSPQLNRMVYGFFPHSWIQHIRGNGFRPLVFLHHGLWLAIFMAGTFLAALGMTRLSSGATRLRYLAAAGWLFATLALSNSFGALLIAICAGGLILAFPVRIVLLSTAVIAAIMLTYPVLRGADLVPVDRIASWVGTISDERRRSFVYRTANEDILLEKANERPLAGWGGWSRGRVFDEDGRDISTTDGLWVIVIGRSGWIGYLAQFGLLGLPLILLAFRQRARGVGAPTAFLGLILAANMVDLIPNATRTPVTWLIAGALMGRLELSSSRAAARSGDAAPTADPPIADAAPTAAGPEPRLSPQYSARYTRQKYLHERTDS</sequence>
<feature type="transmembrane region" description="Helical" evidence="2">
    <location>
        <begin position="168"/>
        <end position="188"/>
    </location>
</feature>
<dbReference type="EMBL" id="OAOQ01000021">
    <property type="protein sequence ID" value="SNX74266.1"/>
    <property type="molecule type" value="Genomic_DNA"/>
</dbReference>
<feature type="transmembrane region" description="Helical" evidence="2">
    <location>
        <begin position="58"/>
        <end position="80"/>
    </location>
</feature>
<feature type="region of interest" description="Disordered" evidence="1">
    <location>
        <begin position="463"/>
        <end position="509"/>
    </location>
</feature>
<feature type="transmembrane region" description="Helical" evidence="2">
    <location>
        <begin position="101"/>
        <end position="121"/>
    </location>
</feature>
<feature type="transmembrane region" description="Helical" evidence="2">
    <location>
        <begin position="253"/>
        <end position="284"/>
    </location>
</feature>
<dbReference type="PANTHER" id="PTHR37422">
    <property type="entry name" value="TEICHURONIC ACID BIOSYNTHESIS PROTEIN TUAE"/>
    <property type="match status" value="1"/>
</dbReference>
<dbReference type="OrthoDB" id="7595044at2"/>
<reference evidence="4" key="1">
    <citation type="submission" date="2017-08" db="EMBL/GenBank/DDBJ databases">
        <authorList>
            <person name="Varghese N."/>
            <person name="Submissions S."/>
        </authorList>
    </citation>
    <scope>NUCLEOTIDE SEQUENCE [LARGE SCALE GENOMIC DNA]</scope>
    <source>
        <strain evidence="4">JA234</strain>
    </source>
</reference>
<dbReference type="PANTHER" id="PTHR37422:SF13">
    <property type="entry name" value="LIPOPOLYSACCHARIDE BIOSYNTHESIS PROTEIN PA4999-RELATED"/>
    <property type="match status" value="1"/>
</dbReference>
<accession>A0A285D4L8</accession>
<dbReference type="Proteomes" id="UP000219467">
    <property type="component" value="Unassembled WGS sequence"/>
</dbReference>
<feature type="transmembrane region" description="Helical" evidence="2">
    <location>
        <begin position="290"/>
        <end position="308"/>
    </location>
</feature>